<dbReference type="UniPathway" id="UPA00042">
    <property type="reaction ID" value="UER00497"/>
</dbReference>
<dbReference type="NCBIfam" id="TIGR00492">
    <property type="entry name" value="alr"/>
    <property type="match status" value="1"/>
</dbReference>
<dbReference type="InterPro" id="IPR001608">
    <property type="entry name" value="Ala_racemase_N"/>
</dbReference>
<dbReference type="Pfam" id="PF01168">
    <property type="entry name" value="Ala_racemase_N"/>
    <property type="match status" value="1"/>
</dbReference>
<comment type="catalytic activity">
    <reaction evidence="1 7">
        <text>L-alanine = D-alanine</text>
        <dbReference type="Rhea" id="RHEA:20249"/>
        <dbReference type="ChEBI" id="CHEBI:57416"/>
        <dbReference type="ChEBI" id="CHEBI:57972"/>
        <dbReference type="EC" id="5.1.1.1"/>
    </reaction>
</comment>
<dbReference type="InterPro" id="IPR029066">
    <property type="entry name" value="PLP-binding_barrel"/>
</dbReference>
<evidence type="ECO:0000256" key="2">
    <source>
        <dbReference type="ARBA" id="ARBA00001933"/>
    </source>
</evidence>
<feature type="region of interest" description="Disordered" evidence="10">
    <location>
        <begin position="1"/>
        <end position="35"/>
    </location>
</feature>
<comment type="similarity">
    <text evidence="3 7">Belongs to the alanine racemase family.</text>
</comment>
<evidence type="ECO:0000256" key="8">
    <source>
        <dbReference type="PIRSR" id="PIRSR600821-50"/>
    </source>
</evidence>
<dbReference type="GO" id="GO:0008784">
    <property type="term" value="F:alanine racemase activity"/>
    <property type="evidence" value="ECO:0007669"/>
    <property type="project" value="UniProtKB-UniRule"/>
</dbReference>
<feature type="binding site" evidence="7 9">
    <location>
        <position position="340"/>
    </location>
    <ligand>
        <name>substrate</name>
    </ligand>
</feature>
<evidence type="ECO:0000259" key="11">
    <source>
        <dbReference type="SMART" id="SM01005"/>
    </source>
</evidence>
<feature type="compositionally biased region" description="Low complexity" evidence="10">
    <location>
        <begin position="20"/>
        <end position="31"/>
    </location>
</feature>
<keyword evidence="6 7" id="KW-0413">Isomerase</keyword>
<dbReference type="PANTHER" id="PTHR30511">
    <property type="entry name" value="ALANINE RACEMASE"/>
    <property type="match status" value="1"/>
</dbReference>
<feature type="active site" description="Proton acceptor; specific for L-alanine" evidence="7">
    <location>
        <position position="292"/>
    </location>
</feature>
<dbReference type="InterPro" id="IPR011079">
    <property type="entry name" value="Ala_racemase_C"/>
</dbReference>
<dbReference type="SUPFAM" id="SSF50621">
    <property type="entry name" value="Alanine racemase C-terminal domain-like"/>
    <property type="match status" value="1"/>
</dbReference>
<dbReference type="GO" id="GO:0030170">
    <property type="term" value="F:pyridoxal phosphate binding"/>
    <property type="evidence" value="ECO:0007669"/>
    <property type="project" value="UniProtKB-UniRule"/>
</dbReference>
<proteinExistence type="inferred from homology"/>
<feature type="active site" description="Proton acceptor; specific for D-alanine" evidence="7">
    <location>
        <position position="71"/>
    </location>
</feature>
<comment type="pathway">
    <text evidence="7">Amino-acid biosynthesis; D-alanine biosynthesis; D-alanine from L-alanine: step 1/1.</text>
</comment>
<reference evidence="12 13" key="1">
    <citation type="submission" date="2017-07" db="EMBL/GenBank/DDBJ databases">
        <title>A draft genome sequence of Komagataeibacter sp. T5K1.</title>
        <authorList>
            <person name="Skraban J."/>
            <person name="Cleenwerck I."/>
            <person name="Vandamme P."/>
            <person name="Trcek J."/>
        </authorList>
    </citation>
    <scope>NUCLEOTIDE SEQUENCE [LARGE SCALE GENOMIC DNA]</scope>
    <source>
        <strain evidence="12 13">T5K1</strain>
    </source>
</reference>
<evidence type="ECO:0000256" key="7">
    <source>
        <dbReference type="HAMAP-Rule" id="MF_01201"/>
    </source>
</evidence>
<evidence type="ECO:0000256" key="5">
    <source>
        <dbReference type="ARBA" id="ARBA00022898"/>
    </source>
</evidence>
<gene>
    <name evidence="12" type="primary">alr</name>
    <name evidence="12" type="ORF">CFR71_10075</name>
</gene>
<dbReference type="HAMAP" id="MF_01201">
    <property type="entry name" value="Ala_racemase"/>
    <property type="match status" value="1"/>
</dbReference>
<dbReference type="CDD" id="cd00430">
    <property type="entry name" value="PLPDE_III_AR"/>
    <property type="match status" value="1"/>
</dbReference>
<dbReference type="Pfam" id="PF00842">
    <property type="entry name" value="Ala_racemase_C"/>
    <property type="match status" value="1"/>
</dbReference>
<evidence type="ECO:0000256" key="10">
    <source>
        <dbReference type="SAM" id="MobiDB-lite"/>
    </source>
</evidence>
<evidence type="ECO:0000256" key="3">
    <source>
        <dbReference type="ARBA" id="ARBA00007880"/>
    </source>
</evidence>
<dbReference type="Proteomes" id="UP000247609">
    <property type="component" value="Unassembled WGS sequence"/>
</dbReference>
<dbReference type="PROSITE" id="PS00395">
    <property type="entry name" value="ALANINE_RACEMASE"/>
    <property type="match status" value="1"/>
</dbReference>
<dbReference type="Gene3D" id="3.20.20.10">
    <property type="entry name" value="Alanine racemase"/>
    <property type="match status" value="1"/>
</dbReference>
<name>A0A318QBS2_9PROT</name>
<comment type="caution">
    <text evidence="12">The sequence shown here is derived from an EMBL/GenBank/DDBJ whole genome shotgun (WGS) entry which is preliminary data.</text>
</comment>
<feature type="modified residue" description="N6-(pyridoxal phosphate)lysine" evidence="7 8">
    <location>
        <position position="71"/>
    </location>
</feature>
<protein>
    <recommendedName>
        <fullName evidence="4 7">Alanine racemase</fullName>
        <ecNumber evidence="4 7">5.1.1.1</ecNumber>
    </recommendedName>
</protein>
<dbReference type="Gene3D" id="2.40.37.10">
    <property type="entry name" value="Lyase, Ornithine Decarboxylase, Chain A, domain 1"/>
    <property type="match status" value="1"/>
</dbReference>
<comment type="cofactor">
    <cofactor evidence="2 7 8">
        <name>pyridoxal 5'-phosphate</name>
        <dbReference type="ChEBI" id="CHEBI:597326"/>
    </cofactor>
</comment>
<evidence type="ECO:0000256" key="4">
    <source>
        <dbReference type="ARBA" id="ARBA00013089"/>
    </source>
</evidence>
<dbReference type="AlphaFoldDB" id="A0A318QBS2"/>
<comment type="function">
    <text evidence="7">Catalyzes the interconversion of L-alanine and D-alanine. May also act on other amino acids.</text>
</comment>
<dbReference type="InterPro" id="IPR020622">
    <property type="entry name" value="Ala_racemase_pyridoxalP-BS"/>
</dbReference>
<dbReference type="SUPFAM" id="SSF51419">
    <property type="entry name" value="PLP-binding barrel"/>
    <property type="match status" value="1"/>
</dbReference>
<evidence type="ECO:0000256" key="1">
    <source>
        <dbReference type="ARBA" id="ARBA00000316"/>
    </source>
</evidence>
<accession>A0A318QBS2</accession>
<dbReference type="EC" id="5.1.1.1" evidence="4 7"/>
<feature type="domain" description="Alanine racemase C-terminal" evidence="11">
    <location>
        <begin position="271"/>
        <end position="397"/>
    </location>
</feature>
<organism evidence="12 13">
    <name type="scientific">Novacetimonas pomaceti</name>
    <dbReference type="NCBI Taxonomy" id="2021998"/>
    <lineage>
        <taxon>Bacteria</taxon>
        <taxon>Pseudomonadati</taxon>
        <taxon>Pseudomonadota</taxon>
        <taxon>Alphaproteobacteria</taxon>
        <taxon>Acetobacterales</taxon>
        <taxon>Acetobacteraceae</taxon>
        <taxon>Novacetimonas</taxon>
    </lineage>
</organism>
<evidence type="ECO:0000313" key="13">
    <source>
        <dbReference type="Proteomes" id="UP000247609"/>
    </source>
</evidence>
<keyword evidence="5 7" id="KW-0663">Pyridoxal phosphate</keyword>
<dbReference type="RefSeq" id="WP_110530797.1">
    <property type="nucleotide sequence ID" value="NZ_NOXG01000011.1"/>
</dbReference>
<dbReference type="PANTHER" id="PTHR30511:SF0">
    <property type="entry name" value="ALANINE RACEMASE, CATABOLIC-RELATED"/>
    <property type="match status" value="1"/>
</dbReference>
<dbReference type="InterPro" id="IPR000821">
    <property type="entry name" value="Ala_racemase"/>
</dbReference>
<evidence type="ECO:0000313" key="12">
    <source>
        <dbReference type="EMBL" id="PYD75284.1"/>
    </source>
</evidence>
<dbReference type="InterPro" id="IPR009006">
    <property type="entry name" value="Ala_racemase/Decarboxylase_C"/>
</dbReference>
<dbReference type="GO" id="GO:0005829">
    <property type="term" value="C:cytosol"/>
    <property type="evidence" value="ECO:0007669"/>
    <property type="project" value="TreeGrafter"/>
</dbReference>
<sequence>MPSPMPEPVPVSIPSPASTPAPSASTPSTSTHWPRHRAGASLRIDLGAIADNYRLLRQKVGAGTTCAAVVKADAYGLGLAQVAPALERAGADHFYVAHLEEGLALRRHVAPTARIFVLHGPLPETEEEFVAHGLTPVLNSMEQIAGWRELARREGRILPAVIQLDTGMSRFGLSMSDVRAIADDATVLQGIDPCLIISHLACADTPDNPANAQQRAQLIRMAALLPPAPLALSASSGIFLGPDYHFDMVRPGAALYGIAPNETAPNPLRPVVKLSARILQIRDIAPGDGVGYGLTYRATRPRRIATIGAGYADGCLRQGAGHGAAWFGDTRLPILGRISMDSITIDITDVPAGQLAPDMAVDLLGPHHSVDAAARAAGTIGYEILTSLGHRYHRTYVAGG</sequence>
<dbReference type="PRINTS" id="PR00992">
    <property type="entry name" value="ALARACEMASE"/>
</dbReference>
<feature type="compositionally biased region" description="Pro residues" evidence="10">
    <location>
        <begin position="1"/>
        <end position="19"/>
    </location>
</feature>
<feature type="binding site" evidence="7 9">
    <location>
        <position position="170"/>
    </location>
    <ligand>
        <name>substrate</name>
    </ligand>
</feature>
<evidence type="ECO:0000256" key="9">
    <source>
        <dbReference type="PIRSR" id="PIRSR600821-52"/>
    </source>
</evidence>
<dbReference type="SMART" id="SM01005">
    <property type="entry name" value="Ala_racemase_C"/>
    <property type="match status" value="1"/>
</dbReference>
<dbReference type="GO" id="GO:0030632">
    <property type="term" value="P:D-alanine biosynthetic process"/>
    <property type="evidence" value="ECO:0007669"/>
    <property type="project" value="UniProtKB-UniRule"/>
</dbReference>
<dbReference type="EMBL" id="NOXG01000011">
    <property type="protein sequence ID" value="PYD75284.1"/>
    <property type="molecule type" value="Genomic_DNA"/>
</dbReference>
<evidence type="ECO:0000256" key="6">
    <source>
        <dbReference type="ARBA" id="ARBA00023235"/>
    </source>
</evidence>